<dbReference type="STRING" id="1328759.A0A5C2RX42"/>
<evidence type="ECO:0000259" key="1">
    <source>
        <dbReference type="PROSITE" id="PS50878"/>
    </source>
</evidence>
<reference evidence="2" key="1">
    <citation type="journal article" date="2018" name="Genome Biol. Evol.">
        <title>Genomics and development of Lentinus tigrinus, a white-rot wood-decaying mushroom with dimorphic fruiting bodies.</title>
        <authorList>
            <person name="Wu B."/>
            <person name="Xu Z."/>
            <person name="Knudson A."/>
            <person name="Carlson A."/>
            <person name="Chen N."/>
            <person name="Kovaka S."/>
            <person name="LaButti K."/>
            <person name="Lipzen A."/>
            <person name="Pennachio C."/>
            <person name="Riley R."/>
            <person name="Schakwitz W."/>
            <person name="Umezawa K."/>
            <person name="Ohm R.A."/>
            <person name="Grigoriev I.V."/>
            <person name="Nagy L.G."/>
            <person name="Gibbons J."/>
            <person name="Hibbett D."/>
        </authorList>
    </citation>
    <scope>NUCLEOTIDE SEQUENCE [LARGE SCALE GENOMIC DNA]</scope>
    <source>
        <strain evidence="2">ALCF2SS1-6</strain>
    </source>
</reference>
<gene>
    <name evidence="2" type="ORF">L227DRAFT_566658</name>
</gene>
<feature type="domain" description="Reverse transcriptase" evidence="1">
    <location>
        <begin position="1"/>
        <end position="117"/>
    </location>
</feature>
<evidence type="ECO:0000313" key="3">
    <source>
        <dbReference type="Proteomes" id="UP000313359"/>
    </source>
</evidence>
<sequence>MTLDQKKAYNKIVHDYLWRVLWNMKTSVMINSMMSRPYHVYQGVQQGNPLSCLLFDLAIELWRDSERCCRGKDEGGGLKGGVAKGSGWGYRLDNWYPKGLEGDDEIIMKEGWDNIDL</sequence>
<protein>
    <recommendedName>
        <fullName evidence="1">Reverse transcriptase domain-containing protein</fullName>
    </recommendedName>
</protein>
<dbReference type="Proteomes" id="UP000313359">
    <property type="component" value="Unassembled WGS sequence"/>
</dbReference>
<evidence type="ECO:0000313" key="2">
    <source>
        <dbReference type="EMBL" id="RPD55517.1"/>
    </source>
</evidence>
<dbReference type="AlphaFoldDB" id="A0A5C2RX42"/>
<organism evidence="2 3">
    <name type="scientific">Lentinus tigrinus ALCF2SS1-6</name>
    <dbReference type="NCBI Taxonomy" id="1328759"/>
    <lineage>
        <taxon>Eukaryota</taxon>
        <taxon>Fungi</taxon>
        <taxon>Dikarya</taxon>
        <taxon>Basidiomycota</taxon>
        <taxon>Agaricomycotina</taxon>
        <taxon>Agaricomycetes</taxon>
        <taxon>Polyporales</taxon>
        <taxon>Polyporaceae</taxon>
        <taxon>Lentinus</taxon>
    </lineage>
</organism>
<dbReference type="EMBL" id="ML122295">
    <property type="protein sequence ID" value="RPD55517.1"/>
    <property type="molecule type" value="Genomic_DNA"/>
</dbReference>
<keyword evidence="3" id="KW-1185">Reference proteome</keyword>
<name>A0A5C2RX42_9APHY</name>
<dbReference type="OrthoDB" id="2799478at2759"/>
<accession>A0A5C2RX42</accession>
<proteinExistence type="predicted"/>
<dbReference type="InterPro" id="IPR000477">
    <property type="entry name" value="RT_dom"/>
</dbReference>
<dbReference type="PROSITE" id="PS50878">
    <property type="entry name" value="RT_POL"/>
    <property type="match status" value="1"/>
</dbReference>